<gene>
    <name evidence="2" type="ORF">SDC9_82566</name>
</gene>
<dbReference type="SMART" id="SM00089">
    <property type="entry name" value="PKD"/>
    <property type="match status" value="1"/>
</dbReference>
<dbReference type="InterPro" id="IPR022409">
    <property type="entry name" value="PKD/Chitinase_dom"/>
</dbReference>
<evidence type="ECO:0000313" key="2">
    <source>
        <dbReference type="EMBL" id="MPM35972.1"/>
    </source>
</evidence>
<dbReference type="NCBIfam" id="NF038128">
    <property type="entry name" value="choice_anch_J"/>
    <property type="match status" value="1"/>
</dbReference>
<reference evidence="2" key="1">
    <citation type="submission" date="2019-08" db="EMBL/GenBank/DDBJ databases">
        <authorList>
            <person name="Kucharzyk K."/>
            <person name="Murdoch R.W."/>
            <person name="Higgins S."/>
            <person name="Loffler F."/>
        </authorList>
    </citation>
    <scope>NUCLEOTIDE SEQUENCE</scope>
</reference>
<dbReference type="CDD" id="cd00146">
    <property type="entry name" value="PKD"/>
    <property type="match status" value="1"/>
</dbReference>
<name>A0A644Z585_9ZZZZ</name>
<evidence type="ECO:0000259" key="1">
    <source>
        <dbReference type="PROSITE" id="PS50093"/>
    </source>
</evidence>
<dbReference type="EMBL" id="VSSQ01007454">
    <property type="protein sequence ID" value="MPM35972.1"/>
    <property type="molecule type" value="Genomic_DNA"/>
</dbReference>
<dbReference type="SUPFAM" id="SSF49299">
    <property type="entry name" value="PKD domain"/>
    <property type="match status" value="1"/>
</dbReference>
<comment type="caution">
    <text evidence="2">The sequence shown here is derived from an EMBL/GenBank/DDBJ whole genome shotgun (WGS) entry which is preliminary data.</text>
</comment>
<dbReference type="AlphaFoldDB" id="A0A644Z585"/>
<organism evidence="2">
    <name type="scientific">bioreactor metagenome</name>
    <dbReference type="NCBI Taxonomy" id="1076179"/>
    <lineage>
        <taxon>unclassified sequences</taxon>
        <taxon>metagenomes</taxon>
        <taxon>ecological metagenomes</taxon>
    </lineage>
</organism>
<protein>
    <recommendedName>
        <fullName evidence="1">PKD domain-containing protein</fullName>
    </recommendedName>
</protein>
<dbReference type="InterPro" id="IPR026444">
    <property type="entry name" value="Secre_tail"/>
</dbReference>
<dbReference type="InterPro" id="IPR045829">
    <property type="entry name" value="PKD_6"/>
</dbReference>
<dbReference type="Gene3D" id="2.60.40.10">
    <property type="entry name" value="Immunoglobulins"/>
    <property type="match status" value="2"/>
</dbReference>
<dbReference type="Pfam" id="PF19408">
    <property type="entry name" value="PKD_6"/>
    <property type="match status" value="6"/>
</dbReference>
<dbReference type="InterPro" id="IPR035986">
    <property type="entry name" value="PKD_dom_sf"/>
</dbReference>
<dbReference type="InterPro" id="IPR000601">
    <property type="entry name" value="PKD_dom"/>
</dbReference>
<proteinExistence type="predicted"/>
<dbReference type="InterPro" id="IPR013783">
    <property type="entry name" value="Ig-like_fold"/>
</dbReference>
<dbReference type="Pfam" id="PF18911">
    <property type="entry name" value="PKD_4"/>
    <property type="match status" value="1"/>
</dbReference>
<dbReference type="Gene3D" id="2.60.120.200">
    <property type="match status" value="1"/>
</dbReference>
<dbReference type="Gene3D" id="2.60.40.3080">
    <property type="match status" value="1"/>
</dbReference>
<sequence>MSSGTFAVPFVELFNDGIPPACWASYIGTNGLGTSSNWVSTTTISEGTGAAYIEYENVSGDTAEDWLVTPLISLQNGSAMSFYQRQTYTTNYGSSYSVRVSTTSQTSQASFTTVSTWDESSFSTSYTKKTVDLSAYNGQNVYIALVMTNDDGDDWYVDSLKVYGTCTAPVAAFTASNTSTCPNSTITLTDGSTGTPTSWAWSISPATFNYVGGTSATSQSPQVQFTAAGTYTIQLTATNGCGSDAENKTNYVTVVAAPAQPSAISGNTSPCSGVTGLTYDVTNIAGITYNWSVPSGWTITSGSGSNSITVSAGSAGGTISVTPVNATGCSGAAQTLTVSVSTVPAQPTSITGQIGPCQATSETYSVTNVAGVTYTWSVPGDWSITSGQGTNSITATIGASSGTVQVTPSNTCGSGTPQTITVTSSVLPTQPSAITGDNTPCQTSQTYSVTNVAGVTYTWSFPAGWLISSGQGTNSITVIPSATAGTVTVTPSTGCGSGTAQTLSVTPEPAVAQPSAITGSTTPCAGTSQAYSVTNEAGVTYTWSFPAGWVITAGQNTNSVTVTAASVSGTVTVTPSTACGNGTPQTLSVSPYATPVQPTISGSSTPCQGTSITYSVSNVAGETYNWSVPGDWTINGGQGSSSITVTPGSQSGNVSVVPTNACGSGSAGTMSVIVSTTPDQPSAISGNATVCTGASTSYSVSNVAGVTYTWSLPTGWMQTSGGNTSSITVTAGSNSGTINVTPSNSCGTGTAQTLAVTAVAAPVVDLGSDQTICNNETTTLDAGSGFSSYSWSAGGSGQTLLVDGSVIGLGSHTITVNVTNSSGCTGSDEIVITVEDCSGIESYQAEIGKVFPNPANDAINISFADEQTDLVIQLFDIAGKLVYTQTVEDVNSGNVLSIPVSHFPAGTYTLRIVSTVGVQITSVLVR</sequence>
<dbReference type="NCBIfam" id="TIGR04183">
    <property type="entry name" value="Por_Secre_tail"/>
    <property type="match status" value="1"/>
</dbReference>
<feature type="domain" description="PKD" evidence="1">
    <location>
        <begin position="169"/>
        <end position="259"/>
    </location>
</feature>
<dbReference type="Pfam" id="PF18962">
    <property type="entry name" value="Por_Secre_tail"/>
    <property type="match status" value="1"/>
</dbReference>
<accession>A0A644Z585</accession>
<dbReference type="PROSITE" id="PS50093">
    <property type="entry name" value="PKD"/>
    <property type="match status" value="1"/>
</dbReference>